<gene>
    <name evidence="10" type="ORF">SAMN05421688_0666</name>
</gene>
<evidence type="ECO:0000256" key="5">
    <source>
        <dbReference type="ARBA" id="ARBA00022692"/>
    </source>
</evidence>
<keyword evidence="3" id="KW-1003">Cell membrane</keyword>
<dbReference type="RefSeq" id="WP_092060542.1">
    <property type="nucleotide sequence ID" value="NZ_FOJU01000001.1"/>
</dbReference>
<feature type="compositionally biased region" description="Pro residues" evidence="8">
    <location>
        <begin position="32"/>
        <end position="49"/>
    </location>
</feature>
<comment type="similarity">
    <text evidence="2">Belongs to the UPF0283 family.</text>
</comment>
<evidence type="ECO:0000256" key="6">
    <source>
        <dbReference type="ARBA" id="ARBA00022989"/>
    </source>
</evidence>
<evidence type="ECO:0000313" key="10">
    <source>
        <dbReference type="EMBL" id="SFA76078.1"/>
    </source>
</evidence>
<dbReference type="InterPro" id="IPR006507">
    <property type="entry name" value="UPF0283"/>
</dbReference>
<dbReference type="PANTHER" id="PTHR39342:SF1">
    <property type="entry name" value="UPF0283 MEMBRANE PROTEIN YCJF"/>
    <property type="match status" value="1"/>
</dbReference>
<evidence type="ECO:0000256" key="3">
    <source>
        <dbReference type="ARBA" id="ARBA00022475"/>
    </source>
</evidence>
<reference evidence="10 11" key="1">
    <citation type="submission" date="2016-10" db="EMBL/GenBank/DDBJ databases">
        <authorList>
            <person name="de Groot N.N."/>
        </authorList>
    </citation>
    <scope>NUCLEOTIDE SEQUENCE [LARGE SCALE GENOMIC DNA]</scope>
    <source>
        <strain evidence="10 11">DSM 29316</strain>
    </source>
</reference>
<organism evidence="10 11">
    <name type="scientific">Poseidonocella pacifica</name>
    <dbReference type="NCBI Taxonomy" id="871651"/>
    <lineage>
        <taxon>Bacteria</taxon>
        <taxon>Pseudomonadati</taxon>
        <taxon>Pseudomonadota</taxon>
        <taxon>Alphaproteobacteria</taxon>
        <taxon>Rhodobacterales</taxon>
        <taxon>Roseobacteraceae</taxon>
        <taxon>Poseidonocella</taxon>
    </lineage>
</organism>
<feature type="region of interest" description="Disordered" evidence="8">
    <location>
        <begin position="1"/>
        <end position="55"/>
    </location>
</feature>
<dbReference type="Pfam" id="PF05128">
    <property type="entry name" value="DUF697"/>
    <property type="match status" value="1"/>
</dbReference>
<accession>A0A1I0VIQ4</accession>
<dbReference type="InterPro" id="IPR021147">
    <property type="entry name" value="DUF697"/>
</dbReference>
<keyword evidence="7 9" id="KW-0472">Membrane</keyword>
<keyword evidence="4" id="KW-0997">Cell inner membrane</keyword>
<feature type="transmembrane region" description="Helical" evidence="9">
    <location>
        <begin position="73"/>
        <end position="91"/>
    </location>
</feature>
<name>A0A1I0VIQ4_9RHOB</name>
<dbReference type="Proteomes" id="UP000198796">
    <property type="component" value="Unassembled WGS sequence"/>
</dbReference>
<evidence type="ECO:0000256" key="7">
    <source>
        <dbReference type="ARBA" id="ARBA00023136"/>
    </source>
</evidence>
<dbReference type="STRING" id="871651.SAMN05421688_0666"/>
<keyword evidence="11" id="KW-1185">Reference proteome</keyword>
<dbReference type="PANTHER" id="PTHR39342">
    <property type="entry name" value="UPF0283 MEMBRANE PROTEIN YCJF"/>
    <property type="match status" value="1"/>
</dbReference>
<evidence type="ECO:0000256" key="9">
    <source>
        <dbReference type="SAM" id="Phobius"/>
    </source>
</evidence>
<keyword evidence="6 9" id="KW-1133">Transmembrane helix</keyword>
<dbReference type="NCBIfam" id="TIGR01620">
    <property type="entry name" value="hyp_HI0043"/>
    <property type="match status" value="1"/>
</dbReference>
<comment type="subcellular location">
    <subcellularLocation>
        <location evidence="1">Cell inner membrane</location>
        <topology evidence="1">Multi-pass membrane protein</topology>
    </subcellularLocation>
</comment>
<dbReference type="GO" id="GO:0005886">
    <property type="term" value="C:plasma membrane"/>
    <property type="evidence" value="ECO:0007669"/>
    <property type="project" value="UniProtKB-SubCell"/>
</dbReference>
<keyword evidence="5 9" id="KW-0812">Transmembrane</keyword>
<evidence type="ECO:0000256" key="1">
    <source>
        <dbReference type="ARBA" id="ARBA00004429"/>
    </source>
</evidence>
<proteinExistence type="inferred from homology"/>
<dbReference type="OrthoDB" id="9816060at2"/>
<evidence type="ECO:0000256" key="2">
    <source>
        <dbReference type="ARBA" id="ARBA00008255"/>
    </source>
</evidence>
<sequence>MSERRGPVLIDIDESAPQAETPRGPVEAPTNGPAPNPADAPPIPDPGEPGPSGQAMQTLAILGARRRSWLGRLFWSLLGAVVTAMISLAFWQFVTDLIDRLPVLGWALSALLVAFLLTCLGLILREFAAFSRLGKVDALHRRAEAILAEDDLEGARGLVADLNRFYAHRPETEWGRDRLARRSQEELDAASLLALADGELLSDLDKMAEREVQAAARQVATVTALVPLAFADVAAAGAANMRMIRRVAEIYGGRAGGLATWRLTRSVLTHLVATGAVAVGDDMLEPILGGTILARLSRRFGEGIVNGALTVRVGIAAMEVCRPLPFAGHARPSVRRLVRRALAGLIPGQ</sequence>
<dbReference type="AlphaFoldDB" id="A0A1I0VIQ4"/>
<protein>
    <submittedName>
        <fullName evidence="10">Putative membrane protein</fullName>
    </submittedName>
</protein>
<evidence type="ECO:0000313" key="11">
    <source>
        <dbReference type="Proteomes" id="UP000198796"/>
    </source>
</evidence>
<dbReference type="EMBL" id="FOJU01000001">
    <property type="protein sequence ID" value="SFA76078.1"/>
    <property type="molecule type" value="Genomic_DNA"/>
</dbReference>
<feature type="transmembrane region" description="Helical" evidence="9">
    <location>
        <begin position="103"/>
        <end position="124"/>
    </location>
</feature>
<evidence type="ECO:0000256" key="4">
    <source>
        <dbReference type="ARBA" id="ARBA00022519"/>
    </source>
</evidence>
<evidence type="ECO:0000256" key="8">
    <source>
        <dbReference type="SAM" id="MobiDB-lite"/>
    </source>
</evidence>